<organism evidence="1 2">
    <name type="scientific">Nonlabens ulvanivorans</name>
    <name type="common">Persicivirga ulvanivorans</name>
    <dbReference type="NCBI Taxonomy" id="906888"/>
    <lineage>
        <taxon>Bacteria</taxon>
        <taxon>Pseudomonadati</taxon>
        <taxon>Bacteroidota</taxon>
        <taxon>Flavobacteriia</taxon>
        <taxon>Flavobacteriales</taxon>
        <taxon>Flavobacteriaceae</taxon>
        <taxon>Nonlabens</taxon>
    </lineage>
</organism>
<evidence type="ECO:0000313" key="1">
    <source>
        <dbReference type="EMBL" id="GAL01519.1"/>
    </source>
</evidence>
<dbReference type="SUPFAM" id="SSF88946">
    <property type="entry name" value="Sigma2 domain of RNA polymerase sigma factors"/>
    <property type="match status" value="1"/>
</dbReference>
<proteinExistence type="predicted"/>
<dbReference type="InterPro" id="IPR013325">
    <property type="entry name" value="RNA_pol_sigma_r2"/>
</dbReference>
<reference evidence="1 2" key="1">
    <citation type="journal article" date="2014" name="Genome Announc.">
        <title>Draft Genome Sequences of Marine Flavobacterium Nonlabens Strains NR17, NR24, NR27, NR32, NR33, and Ara13.</title>
        <authorList>
            <person name="Nakanishi M."/>
            <person name="Meirelles P."/>
            <person name="Suzuki R."/>
            <person name="Takatani N."/>
            <person name="Mino S."/>
            <person name="Suda W."/>
            <person name="Oshima K."/>
            <person name="Hattori M."/>
            <person name="Ohkuma M."/>
            <person name="Hosokawa M."/>
            <person name="Miyashita K."/>
            <person name="Thompson F.L."/>
            <person name="Niwa A."/>
            <person name="Sawabe T."/>
            <person name="Sawabe T."/>
        </authorList>
    </citation>
    <scope>NUCLEOTIDE SEQUENCE [LARGE SCALE GENOMIC DNA]</scope>
    <source>
        <strain evidence="2">JCM19314</strain>
    </source>
</reference>
<dbReference type="GO" id="GO:0006352">
    <property type="term" value="P:DNA-templated transcription initiation"/>
    <property type="evidence" value="ECO:0007669"/>
    <property type="project" value="InterPro"/>
</dbReference>
<dbReference type="GO" id="GO:0003700">
    <property type="term" value="F:DNA-binding transcription factor activity"/>
    <property type="evidence" value="ECO:0007669"/>
    <property type="project" value="InterPro"/>
</dbReference>
<dbReference type="Gene3D" id="1.10.1740.10">
    <property type="match status" value="1"/>
</dbReference>
<dbReference type="EMBL" id="BBMM01000011">
    <property type="protein sequence ID" value="GAL01519.1"/>
    <property type="molecule type" value="Genomic_DNA"/>
</dbReference>
<protein>
    <submittedName>
        <fullName evidence="1">RNA polymerase sigma-70 factor</fullName>
    </submittedName>
</protein>
<comment type="caution">
    <text evidence="1">The sequence shown here is derived from an EMBL/GenBank/DDBJ whole genome shotgun (WGS) entry which is preliminary data.</text>
</comment>
<sequence length="47" mass="5583">MKIENTTTDAVLVTQYLKGDESGLEVLITRHKQRIYSFIYSRYWIAM</sequence>
<gene>
    <name evidence="1" type="ORF">JCM19314_1302</name>
</gene>
<accession>A0A090QIC4</accession>
<name>A0A090QIC4_NONUL</name>
<dbReference type="AlphaFoldDB" id="A0A090QIC4"/>
<dbReference type="Proteomes" id="UP000029226">
    <property type="component" value="Unassembled WGS sequence"/>
</dbReference>
<evidence type="ECO:0000313" key="2">
    <source>
        <dbReference type="Proteomes" id="UP000029226"/>
    </source>
</evidence>